<evidence type="ECO:0000259" key="8">
    <source>
        <dbReference type="PROSITE" id="PS50199"/>
    </source>
</evidence>
<dbReference type="InterPro" id="IPR036443">
    <property type="entry name" value="Znf_RanBP2_sf"/>
</dbReference>
<evidence type="ECO:0000256" key="2">
    <source>
        <dbReference type="ARBA" id="ARBA00022723"/>
    </source>
</evidence>
<evidence type="ECO:0000313" key="9">
    <source>
        <dbReference type="EMBL" id="CAE0195488.1"/>
    </source>
</evidence>
<comment type="subcellular location">
    <subcellularLocation>
        <location evidence="1">Membrane</location>
    </subcellularLocation>
</comment>
<dbReference type="PROSITE" id="PS01358">
    <property type="entry name" value="ZF_RANBP2_1"/>
    <property type="match status" value="1"/>
</dbReference>
<dbReference type="AlphaFoldDB" id="A0A7S3CGC2"/>
<dbReference type="PANTHER" id="PTHR46151:SF18">
    <property type="entry name" value="NEP1-INTERACTING PROTEIN-LIKE 2"/>
    <property type="match status" value="1"/>
</dbReference>
<name>A0A7S3CGC2_9CHLO</name>
<feature type="region of interest" description="Disordered" evidence="7">
    <location>
        <begin position="150"/>
        <end position="181"/>
    </location>
</feature>
<evidence type="ECO:0000256" key="1">
    <source>
        <dbReference type="ARBA" id="ARBA00004370"/>
    </source>
</evidence>
<keyword evidence="2" id="KW-0479">Metal-binding</keyword>
<proteinExistence type="predicted"/>
<dbReference type="EMBL" id="HBHZ01011118">
    <property type="protein sequence ID" value="CAE0195488.1"/>
    <property type="molecule type" value="Transcribed_RNA"/>
</dbReference>
<dbReference type="PROSITE" id="PS50199">
    <property type="entry name" value="ZF_RANBP2_2"/>
    <property type="match status" value="1"/>
</dbReference>
<dbReference type="GO" id="GO:0016020">
    <property type="term" value="C:membrane"/>
    <property type="evidence" value="ECO:0007669"/>
    <property type="project" value="UniProtKB-SubCell"/>
</dbReference>
<dbReference type="PANTHER" id="PTHR46151">
    <property type="entry name" value="NEP1-INTERACTING PROTEIN-LIKE 2"/>
    <property type="match status" value="1"/>
</dbReference>
<feature type="domain" description="RanBP2-type" evidence="8">
    <location>
        <begin position="26"/>
        <end position="56"/>
    </location>
</feature>
<evidence type="ECO:0000256" key="4">
    <source>
        <dbReference type="ARBA" id="ARBA00022833"/>
    </source>
</evidence>
<feature type="compositionally biased region" description="Low complexity" evidence="7">
    <location>
        <begin position="352"/>
        <end position="365"/>
    </location>
</feature>
<evidence type="ECO:0000256" key="6">
    <source>
        <dbReference type="PROSITE-ProRule" id="PRU00322"/>
    </source>
</evidence>
<dbReference type="SUPFAM" id="SSF90209">
    <property type="entry name" value="Ran binding protein zinc finger-like"/>
    <property type="match status" value="1"/>
</dbReference>
<keyword evidence="5" id="KW-0472">Membrane</keyword>
<keyword evidence="3 6" id="KW-0863">Zinc-finger</keyword>
<reference evidence="9" key="1">
    <citation type="submission" date="2021-01" db="EMBL/GenBank/DDBJ databases">
        <authorList>
            <person name="Corre E."/>
            <person name="Pelletier E."/>
            <person name="Niang G."/>
            <person name="Scheremetjew M."/>
            <person name="Finn R."/>
            <person name="Kale V."/>
            <person name="Holt S."/>
            <person name="Cochrane G."/>
            <person name="Meng A."/>
            <person name="Brown T."/>
            <person name="Cohen L."/>
        </authorList>
    </citation>
    <scope>NUCLEOTIDE SEQUENCE</scope>
    <source>
        <strain evidence="9">RCC1871</strain>
    </source>
</reference>
<feature type="compositionally biased region" description="Low complexity" evidence="7">
    <location>
        <begin position="313"/>
        <end position="334"/>
    </location>
</feature>
<evidence type="ECO:0000256" key="5">
    <source>
        <dbReference type="ARBA" id="ARBA00023136"/>
    </source>
</evidence>
<keyword evidence="4" id="KW-0862">Zinc</keyword>
<evidence type="ECO:0000256" key="3">
    <source>
        <dbReference type="ARBA" id="ARBA00022771"/>
    </source>
</evidence>
<sequence>MATVGVAVQPAPSTPAVVEVKAAEDSAEISWACERCTYHNQSDAEACSLCGLGRDGRDCSFCGGSQETEEQPGVRQGVTLFAVIPCRLKPVLNGALRGVFALVGSFAGAVAGAVAAQPSRGGIFRAIGLGALAGAIVSVEALETSQFLFDGDGGPPGHRAAREPGDADLEEGSSAETGGEPPAALGFLSRLGGLQISLFHWGTAFTVDSGLENALRELRLPPDALLRVTSAAGQGARYSYPTSDADGTARTGVSVLVDGRGHRPAGLTPGQLRKVPFKCAAEMKVSPSCRRDPTPRVPVFFSFSLTRSLSTPPCPSFRASARSVSRASRPASTSGSCPTAIIASTPGVSTLGSRARGAAQCAGRRSWGREPGPAPTSREGQHAFT</sequence>
<evidence type="ECO:0000256" key="7">
    <source>
        <dbReference type="SAM" id="MobiDB-lite"/>
    </source>
</evidence>
<protein>
    <recommendedName>
        <fullName evidence="8">RanBP2-type domain-containing protein</fullName>
    </recommendedName>
</protein>
<organism evidence="9">
    <name type="scientific">Chloropicon roscoffensis</name>
    <dbReference type="NCBI Taxonomy" id="1461544"/>
    <lineage>
        <taxon>Eukaryota</taxon>
        <taxon>Viridiplantae</taxon>
        <taxon>Chlorophyta</taxon>
        <taxon>Chloropicophyceae</taxon>
        <taxon>Chloropicales</taxon>
        <taxon>Chloropicaceae</taxon>
        <taxon>Chloropicon</taxon>
    </lineage>
</organism>
<dbReference type="GO" id="GO:0008270">
    <property type="term" value="F:zinc ion binding"/>
    <property type="evidence" value="ECO:0007669"/>
    <property type="project" value="UniProtKB-KW"/>
</dbReference>
<feature type="region of interest" description="Disordered" evidence="7">
    <location>
        <begin position="313"/>
        <end position="385"/>
    </location>
</feature>
<dbReference type="InterPro" id="IPR001876">
    <property type="entry name" value="Znf_RanBP2"/>
</dbReference>
<gene>
    <name evidence="9" type="ORF">CROS1456_LOCUS8585</name>
</gene>
<accession>A0A7S3CGC2</accession>
<dbReference type="Gene3D" id="2.30.30.380">
    <property type="entry name" value="Zn-finger domain of Sec23/24"/>
    <property type="match status" value="1"/>
</dbReference>